<dbReference type="Gene3D" id="3.40.50.1980">
    <property type="entry name" value="Nitrogenase molybdenum iron protein domain"/>
    <property type="match status" value="2"/>
</dbReference>
<evidence type="ECO:0000259" key="6">
    <source>
        <dbReference type="PROSITE" id="PS50983"/>
    </source>
</evidence>
<dbReference type="Proteomes" id="UP000600247">
    <property type="component" value="Unassembled WGS sequence"/>
</dbReference>
<protein>
    <recommendedName>
        <fullName evidence="6">Fe/B12 periplasmic-binding domain-containing protein</fullName>
    </recommendedName>
</protein>
<keyword evidence="8" id="KW-1185">Reference proteome</keyword>
<dbReference type="Pfam" id="PF01497">
    <property type="entry name" value="Peripla_BP_2"/>
    <property type="match status" value="1"/>
</dbReference>
<sequence length="346" mass="37827">MIIIILKIQDNLLEGITLKRTKIIITLLAAFAFTGTLLLGCSANNTKTDATATPSATASPAETTGPQTETESATRDFTDWTGHTVQVPTTPQRVIYHGETTGDLLALGVIPIGTTDITGAVYEDLLPDAVDVGFPIEPEKAMSLNPDLIIFSNADEAQYAQLAKVAPTVTFDTFASLDDRMRTLGDLLNKKQEAEDWIAAHHTATDEMWKKLHENGLKEGETATVLTMYPGKRLFVMAGAGLPQFIYEKNGFKPVTQVAEMIKEGQGFVEISTEVLPEIAGDRLFILTPVTSDARNESNELVNSAIWKKLPAVQAGKVYEFDIMKATSDAKSREWLTQELPKQLLK</sequence>
<feature type="region of interest" description="Disordered" evidence="5">
    <location>
        <begin position="49"/>
        <end position="75"/>
    </location>
</feature>
<dbReference type="AlphaFoldDB" id="A0A917GS24"/>
<evidence type="ECO:0000256" key="4">
    <source>
        <dbReference type="ARBA" id="ARBA00022729"/>
    </source>
</evidence>
<dbReference type="GO" id="GO:0030288">
    <property type="term" value="C:outer membrane-bounded periplasmic space"/>
    <property type="evidence" value="ECO:0007669"/>
    <property type="project" value="TreeGrafter"/>
</dbReference>
<dbReference type="GO" id="GO:1901678">
    <property type="term" value="P:iron coordination entity transport"/>
    <property type="evidence" value="ECO:0007669"/>
    <property type="project" value="UniProtKB-ARBA"/>
</dbReference>
<gene>
    <name evidence="7" type="ORF">GCM10010918_04750</name>
</gene>
<evidence type="ECO:0000256" key="3">
    <source>
        <dbReference type="ARBA" id="ARBA00022448"/>
    </source>
</evidence>
<keyword evidence="4" id="KW-0732">Signal</keyword>
<dbReference type="SUPFAM" id="SSF53807">
    <property type="entry name" value="Helical backbone' metal receptor"/>
    <property type="match status" value="1"/>
</dbReference>
<dbReference type="PROSITE" id="PS50983">
    <property type="entry name" value="FE_B12_PBP"/>
    <property type="match status" value="1"/>
</dbReference>
<comment type="similarity">
    <text evidence="2">Belongs to the bacterial solute-binding protein 8 family.</text>
</comment>
<reference evidence="7 8" key="1">
    <citation type="journal article" date="2014" name="Int. J. Syst. Evol. Microbiol.">
        <title>Complete genome sequence of Corynebacterium casei LMG S-19264T (=DSM 44701T), isolated from a smear-ripened cheese.</title>
        <authorList>
            <consortium name="US DOE Joint Genome Institute (JGI-PGF)"/>
            <person name="Walter F."/>
            <person name="Albersmeier A."/>
            <person name="Kalinowski J."/>
            <person name="Ruckert C."/>
        </authorList>
    </citation>
    <scope>NUCLEOTIDE SEQUENCE [LARGE SCALE GENOMIC DNA]</scope>
    <source>
        <strain evidence="7 8">CGMCC 1.15286</strain>
    </source>
</reference>
<dbReference type="EMBL" id="BMHY01000001">
    <property type="protein sequence ID" value="GGG54932.1"/>
    <property type="molecule type" value="Genomic_DNA"/>
</dbReference>
<evidence type="ECO:0000256" key="2">
    <source>
        <dbReference type="ARBA" id="ARBA00008814"/>
    </source>
</evidence>
<feature type="compositionally biased region" description="Low complexity" evidence="5">
    <location>
        <begin position="49"/>
        <end position="64"/>
    </location>
</feature>
<feature type="domain" description="Fe/B12 periplasmic-binding" evidence="6">
    <location>
        <begin position="92"/>
        <end position="346"/>
    </location>
</feature>
<proteinExistence type="inferred from homology"/>
<evidence type="ECO:0000313" key="7">
    <source>
        <dbReference type="EMBL" id="GGG54932.1"/>
    </source>
</evidence>
<name>A0A917GS24_9BACL</name>
<evidence type="ECO:0000256" key="1">
    <source>
        <dbReference type="ARBA" id="ARBA00004196"/>
    </source>
</evidence>
<dbReference type="InterPro" id="IPR002491">
    <property type="entry name" value="ABC_transptr_periplasmic_BD"/>
</dbReference>
<dbReference type="PANTHER" id="PTHR30532">
    <property type="entry name" value="IRON III DICITRATE-BINDING PERIPLASMIC PROTEIN"/>
    <property type="match status" value="1"/>
</dbReference>
<evidence type="ECO:0000313" key="8">
    <source>
        <dbReference type="Proteomes" id="UP000600247"/>
    </source>
</evidence>
<evidence type="ECO:0000256" key="5">
    <source>
        <dbReference type="SAM" id="MobiDB-lite"/>
    </source>
</evidence>
<accession>A0A917GS24</accession>
<keyword evidence="3" id="KW-0813">Transport</keyword>
<dbReference type="InterPro" id="IPR051313">
    <property type="entry name" value="Bact_iron-sidero_bind"/>
</dbReference>
<organism evidence="7 8">
    <name type="scientific">Paenibacillus radicis</name>
    <name type="common">ex Gao et al. 2016</name>
    <dbReference type="NCBI Taxonomy" id="1737354"/>
    <lineage>
        <taxon>Bacteria</taxon>
        <taxon>Bacillati</taxon>
        <taxon>Bacillota</taxon>
        <taxon>Bacilli</taxon>
        <taxon>Bacillales</taxon>
        <taxon>Paenibacillaceae</taxon>
        <taxon>Paenibacillus</taxon>
    </lineage>
</organism>
<comment type="subcellular location">
    <subcellularLocation>
        <location evidence="1">Cell envelope</location>
    </subcellularLocation>
</comment>
<dbReference type="PANTHER" id="PTHR30532:SF26">
    <property type="entry name" value="IRON(3+)-HYDROXAMATE-BINDING PROTEIN FHUD"/>
    <property type="match status" value="1"/>
</dbReference>
<comment type="caution">
    <text evidence="7">The sequence shown here is derived from an EMBL/GenBank/DDBJ whole genome shotgun (WGS) entry which is preliminary data.</text>
</comment>